<comment type="caution">
    <text evidence="1">The sequence shown here is derived from an EMBL/GenBank/DDBJ whole genome shotgun (WGS) entry which is preliminary data.</text>
</comment>
<reference evidence="2" key="1">
    <citation type="journal article" date="2022" name="Mol. Ecol. Resour.">
        <title>The genomes of chicory, endive, great burdock and yacon provide insights into Asteraceae palaeo-polyploidization history and plant inulin production.</title>
        <authorList>
            <person name="Fan W."/>
            <person name="Wang S."/>
            <person name="Wang H."/>
            <person name="Wang A."/>
            <person name="Jiang F."/>
            <person name="Liu H."/>
            <person name="Zhao H."/>
            <person name="Xu D."/>
            <person name="Zhang Y."/>
        </authorList>
    </citation>
    <scope>NUCLEOTIDE SEQUENCE [LARGE SCALE GENOMIC DNA]</scope>
    <source>
        <strain evidence="2">cv. Yunnan</strain>
    </source>
</reference>
<organism evidence="1 2">
    <name type="scientific">Smallanthus sonchifolius</name>
    <dbReference type="NCBI Taxonomy" id="185202"/>
    <lineage>
        <taxon>Eukaryota</taxon>
        <taxon>Viridiplantae</taxon>
        <taxon>Streptophyta</taxon>
        <taxon>Embryophyta</taxon>
        <taxon>Tracheophyta</taxon>
        <taxon>Spermatophyta</taxon>
        <taxon>Magnoliopsida</taxon>
        <taxon>eudicotyledons</taxon>
        <taxon>Gunneridae</taxon>
        <taxon>Pentapetalae</taxon>
        <taxon>asterids</taxon>
        <taxon>campanulids</taxon>
        <taxon>Asterales</taxon>
        <taxon>Asteraceae</taxon>
        <taxon>Asteroideae</taxon>
        <taxon>Heliantheae alliance</taxon>
        <taxon>Millerieae</taxon>
        <taxon>Smallanthus</taxon>
    </lineage>
</organism>
<evidence type="ECO:0000313" key="2">
    <source>
        <dbReference type="Proteomes" id="UP001056120"/>
    </source>
</evidence>
<gene>
    <name evidence="1" type="ORF">L1987_13144</name>
</gene>
<keyword evidence="2" id="KW-1185">Reference proteome</keyword>
<evidence type="ECO:0000313" key="1">
    <source>
        <dbReference type="EMBL" id="KAI3819317.1"/>
    </source>
</evidence>
<protein>
    <submittedName>
        <fullName evidence="1">Uncharacterized protein</fullName>
    </submittedName>
</protein>
<sequence length="177" mass="20206">MLLFLQRHRFFKIHTIDAPQPSYLKPLGDSAVTSGTKPSVAGVSNPRSKKNLVNPTELKGVVHLFRNLQFTSSYVNPVITLWNVATRTTVMFIVVVPNYLSDEEFISFCGRHVDEFTDLCFIRNDALEDRYSMLIKLTNQAADNGFCISYYGKRFSPSEVLLINHEINFEYLVSLYA</sequence>
<dbReference type="EMBL" id="CM042021">
    <property type="protein sequence ID" value="KAI3819317.1"/>
    <property type="molecule type" value="Genomic_DNA"/>
</dbReference>
<reference evidence="1 2" key="2">
    <citation type="journal article" date="2022" name="Mol. Ecol. Resour.">
        <title>The genomes of chicory, endive, great burdock and yacon provide insights into Asteraceae paleo-polyploidization history and plant inulin production.</title>
        <authorList>
            <person name="Fan W."/>
            <person name="Wang S."/>
            <person name="Wang H."/>
            <person name="Wang A."/>
            <person name="Jiang F."/>
            <person name="Liu H."/>
            <person name="Zhao H."/>
            <person name="Xu D."/>
            <person name="Zhang Y."/>
        </authorList>
    </citation>
    <scope>NUCLEOTIDE SEQUENCE [LARGE SCALE GENOMIC DNA]</scope>
    <source>
        <strain evidence="2">cv. Yunnan</strain>
        <tissue evidence="1">Leaves</tissue>
    </source>
</reference>
<accession>A0ACB9JGQ4</accession>
<dbReference type="Proteomes" id="UP001056120">
    <property type="component" value="Linkage Group LG04"/>
</dbReference>
<proteinExistence type="predicted"/>
<name>A0ACB9JGQ4_9ASTR</name>